<evidence type="ECO:0000313" key="8">
    <source>
        <dbReference type="Proteomes" id="UP000547458"/>
    </source>
</evidence>
<dbReference type="PANTHER" id="PTHR30068:SF4">
    <property type="entry name" value="URONATE ISOMERASE"/>
    <property type="match status" value="1"/>
</dbReference>
<evidence type="ECO:0000313" key="7">
    <source>
        <dbReference type="EMBL" id="NJC21652.1"/>
    </source>
</evidence>
<dbReference type="EC" id="5.3.1.12" evidence="4"/>
<dbReference type="EMBL" id="JAATJL010000001">
    <property type="protein sequence ID" value="NJC21652.1"/>
    <property type="molecule type" value="Genomic_DNA"/>
</dbReference>
<reference evidence="7 8" key="1">
    <citation type="submission" date="2020-03" db="EMBL/GenBank/DDBJ databases">
        <title>Sequencing the genomes of 1000 actinobacteria strains.</title>
        <authorList>
            <person name="Klenk H.-P."/>
        </authorList>
    </citation>
    <scope>NUCLEOTIDE SEQUENCE [LARGE SCALE GENOMIC DNA]</scope>
    <source>
        <strain evidence="7 8">DSM 16403</strain>
    </source>
</reference>
<dbReference type="InterPro" id="IPR003766">
    <property type="entry name" value="Uronate_isomerase"/>
</dbReference>
<dbReference type="Gene3D" id="3.20.20.140">
    <property type="entry name" value="Metal-dependent hydrolases"/>
    <property type="match status" value="1"/>
</dbReference>
<keyword evidence="6 7" id="KW-0413">Isomerase</keyword>
<sequence>MPSLAPHPDRLLPADPAVRALARSLYKSVAEAPIYSPHGHVDAELLLRNDYFGGPSELLITPDHYVVRLLHASGIPLDDLGVTRKGKASAADGRAVFRAFCAHWHVFFGTPVHYWFESEFAELFGITEQPSAQTADSIYDQISDALLTERFRPRSLLERFNLRLLATTDDPSDDLTAHAALADDPSFAGRVIPTFRADAYMTPDHSSWLPKLEELAEASNTDTGTYAGLLSALRNRRAFFKQHGCTSTDTGVPDAWALPLEDVEAERLHAAGMAGTITPDQAVAYRRNMLYQFARMSQEDGLVMQLHPGVIRNHHKPTLDQYGPDTGHDLPDTTAFTLPLQRVLNDFGTNPSFRLVLFTVDETAFSREIAPLAGFYPSVYVGAPWWFIDTPAAIHRFRGAATDSAGFYKTSGFIDDTRAFCSIPARHDMSRRLDAGYLAGLVATHQLSEEDAHRIVQDLVEKIPVDTFRLKV</sequence>
<comment type="catalytic activity">
    <reaction evidence="1">
        <text>D-glucuronate = D-fructuronate</text>
        <dbReference type="Rhea" id="RHEA:13049"/>
        <dbReference type="ChEBI" id="CHEBI:58720"/>
        <dbReference type="ChEBI" id="CHEBI:59863"/>
        <dbReference type="EC" id="5.3.1.12"/>
    </reaction>
</comment>
<keyword evidence="8" id="KW-1185">Reference proteome</keyword>
<comment type="caution">
    <text evidence="7">The sequence shown here is derived from an EMBL/GenBank/DDBJ whole genome shotgun (WGS) entry which is preliminary data.</text>
</comment>
<dbReference type="Proteomes" id="UP000547458">
    <property type="component" value="Unassembled WGS sequence"/>
</dbReference>
<dbReference type="GO" id="GO:0019698">
    <property type="term" value="P:D-galacturonate catabolic process"/>
    <property type="evidence" value="ECO:0007669"/>
    <property type="project" value="TreeGrafter"/>
</dbReference>
<evidence type="ECO:0000256" key="5">
    <source>
        <dbReference type="ARBA" id="ARBA00020555"/>
    </source>
</evidence>
<proteinExistence type="inferred from homology"/>
<evidence type="ECO:0000256" key="2">
    <source>
        <dbReference type="ARBA" id="ARBA00004892"/>
    </source>
</evidence>
<evidence type="ECO:0000256" key="4">
    <source>
        <dbReference type="ARBA" id="ARBA00012546"/>
    </source>
</evidence>
<evidence type="ECO:0000256" key="1">
    <source>
        <dbReference type="ARBA" id="ARBA00001165"/>
    </source>
</evidence>
<dbReference type="AlphaFoldDB" id="A0A846RLZ2"/>
<evidence type="ECO:0000256" key="6">
    <source>
        <dbReference type="ARBA" id="ARBA00023235"/>
    </source>
</evidence>
<dbReference type="Pfam" id="PF02614">
    <property type="entry name" value="UxaC"/>
    <property type="match status" value="1"/>
</dbReference>
<dbReference type="NCBIfam" id="NF002794">
    <property type="entry name" value="PRK02925.1"/>
    <property type="match status" value="1"/>
</dbReference>
<dbReference type="RefSeq" id="WP_167991564.1">
    <property type="nucleotide sequence ID" value="NZ_JAATJL010000001.1"/>
</dbReference>
<evidence type="ECO:0000256" key="3">
    <source>
        <dbReference type="ARBA" id="ARBA00008397"/>
    </source>
</evidence>
<comment type="similarity">
    <text evidence="3">Belongs to the metallo-dependent hydrolases superfamily. Uronate isomerase family.</text>
</comment>
<dbReference type="Gene3D" id="1.10.2020.10">
    <property type="entry name" value="uronate isomerase, domain 2, chain A"/>
    <property type="match status" value="1"/>
</dbReference>
<dbReference type="SUPFAM" id="SSF51556">
    <property type="entry name" value="Metallo-dependent hydrolases"/>
    <property type="match status" value="1"/>
</dbReference>
<gene>
    <name evidence="7" type="ORF">BJ994_000728</name>
</gene>
<protein>
    <recommendedName>
        <fullName evidence="5">Uronate isomerase</fullName>
        <ecNumber evidence="4">5.3.1.12</ecNumber>
    </recommendedName>
</protein>
<dbReference type="GO" id="GO:0008880">
    <property type="term" value="F:glucuronate isomerase activity"/>
    <property type="evidence" value="ECO:0007669"/>
    <property type="project" value="UniProtKB-EC"/>
</dbReference>
<organism evidence="7 8">
    <name type="scientific">Arthrobacter pigmenti</name>
    <dbReference type="NCBI Taxonomy" id="271432"/>
    <lineage>
        <taxon>Bacteria</taxon>
        <taxon>Bacillati</taxon>
        <taxon>Actinomycetota</taxon>
        <taxon>Actinomycetes</taxon>
        <taxon>Micrococcales</taxon>
        <taxon>Micrococcaceae</taxon>
        <taxon>Arthrobacter</taxon>
    </lineage>
</organism>
<dbReference type="PANTHER" id="PTHR30068">
    <property type="entry name" value="URONATE ISOMERASE"/>
    <property type="match status" value="1"/>
</dbReference>
<dbReference type="UniPathway" id="UPA00246"/>
<name>A0A846RLZ2_9MICC</name>
<dbReference type="GO" id="GO:0042840">
    <property type="term" value="P:D-glucuronate catabolic process"/>
    <property type="evidence" value="ECO:0007669"/>
    <property type="project" value="TreeGrafter"/>
</dbReference>
<accession>A0A846RLZ2</accession>
<dbReference type="InterPro" id="IPR032466">
    <property type="entry name" value="Metal_Hydrolase"/>
</dbReference>
<comment type="pathway">
    <text evidence="2">Carbohydrate metabolism; pentose and glucuronate interconversion.</text>
</comment>